<comment type="caution">
    <text evidence="1">The sequence shown here is derived from an EMBL/GenBank/DDBJ whole genome shotgun (WGS) entry which is preliminary data.</text>
</comment>
<protein>
    <submittedName>
        <fullName evidence="1">Uncharacterized protein</fullName>
    </submittedName>
</protein>
<gene>
    <name evidence="1" type="ORF">RCL2_002010300</name>
</gene>
<reference evidence="1" key="1">
    <citation type="submission" date="2019-10" db="EMBL/GenBank/DDBJ databases">
        <title>Conservation and host-specific expression of non-tandemly repeated heterogenous ribosome RNA gene in arbuscular mycorrhizal fungi.</title>
        <authorList>
            <person name="Maeda T."/>
            <person name="Kobayashi Y."/>
            <person name="Nakagawa T."/>
            <person name="Ezawa T."/>
            <person name="Yamaguchi K."/>
            <person name="Bino T."/>
            <person name="Nishimoto Y."/>
            <person name="Shigenobu S."/>
            <person name="Kawaguchi M."/>
        </authorList>
    </citation>
    <scope>NUCLEOTIDE SEQUENCE</scope>
    <source>
        <strain evidence="1">HR1</strain>
    </source>
</reference>
<organism evidence="1 2">
    <name type="scientific">Rhizophagus clarus</name>
    <dbReference type="NCBI Taxonomy" id="94130"/>
    <lineage>
        <taxon>Eukaryota</taxon>
        <taxon>Fungi</taxon>
        <taxon>Fungi incertae sedis</taxon>
        <taxon>Mucoromycota</taxon>
        <taxon>Glomeromycotina</taxon>
        <taxon>Glomeromycetes</taxon>
        <taxon>Glomerales</taxon>
        <taxon>Glomeraceae</taxon>
        <taxon>Rhizophagus</taxon>
    </lineage>
</organism>
<name>A0A8H3QV48_9GLOM</name>
<accession>A0A8H3QV48</accession>
<sequence length="157" mass="18539">MILDQRFINLTFRNTEIEQNGHHMIWSHSVGNDNNDNAFAISAIIEAIEIITKYPFTKIKLRQEQALKAAISPTYHKPFNKKAVFGEELYQTSTIEAKLNEFPWNCHDLFHRPHSPFQTRTMLNPSVVDFLEMLNKKKFDKFDRQQNHYILLYDAII</sequence>
<evidence type="ECO:0000313" key="2">
    <source>
        <dbReference type="Proteomes" id="UP000615446"/>
    </source>
</evidence>
<evidence type="ECO:0000313" key="1">
    <source>
        <dbReference type="EMBL" id="GES93348.1"/>
    </source>
</evidence>
<dbReference type="Proteomes" id="UP000615446">
    <property type="component" value="Unassembled WGS sequence"/>
</dbReference>
<dbReference type="EMBL" id="BLAL01000228">
    <property type="protein sequence ID" value="GES93348.1"/>
    <property type="molecule type" value="Genomic_DNA"/>
</dbReference>
<proteinExistence type="predicted"/>
<dbReference type="AlphaFoldDB" id="A0A8H3QV48"/>